<name>A0A917VQ18_9NOCA</name>
<organism evidence="1 2">
    <name type="scientific">Nocardia jinanensis</name>
    <dbReference type="NCBI Taxonomy" id="382504"/>
    <lineage>
        <taxon>Bacteria</taxon>
        <taxon>Bacillati</taxon>
        <taxon>Actinomycetota</taxon>
        <taxon>Actinomycetes</taxon>
        <taxon>Mycobacteriales</taxon>
        <taxon>Nocardiaceae</taxon>
        <taxon>Nocardia</taxon>
    </lineage>
</organism>
<keyword evidence="2" id="KW-1185">Reference proteome</keyword>
<dbReference type="Proteomes" id="UP000638263">
    <property type="component" value="Unassembled WGS sequence"/>
</dbReference>
<evidence type="ECO:0000313" key="1">
    <source>
        <dbReference type="EMBL" id="GGL02744.1"/>
    </source>
</evidence>
<proteinExistence type="predicted"/>
<gene>
    <name evidence="1" type="ORF">GCM10011588_16880</name>
</gene>
<protein>
    <recommendedName>
        <fullName evidence="3">DUF1444 family protein</fullName>
    </recommendedName>
</protein>
<comment type="caution">
    <text evidence="1">The sequence shown here is derived from an EMBL/GenBank/DDBJ whole genome shotgun (WGS) entry which is preliminary data.</text>
</comment>
<dbReference type="EMBL" id="BMMH01000002">
    <property type="protein sequence ID" value="GGL02744.1"/>
    <property type="molecule type" value="Genomic_DNA"/>
</dbReference>
<reference evidence="1" key="1">
    <citation type="journal article" date="2014" name="Int. J. Syst. Evol. Microbiol.">
        <title>Complete genome sequence of Corynebacterium casei LMG S-19264T (=DSM 44701T), isolated from a smear-ripened cheese.</title>
        <authorList>
            <consortium name="US DOE Joint Genome Institute (JGI-PGF)"/>
            <person name="Walter F."/>
            <person name="Albersmeier A."/>
            <person name="Kalinowski J."/>
            <person name="Ruckert C."/>
        </authorList>
    </citation>
    <scope>NUCLEOTIDE SEQUENCE</scope>
    <source>
        <strain evidence="1">CGMCC 4.3508</strain>
    </source>
</reference>
<reference evidence="1" key="2">
    <citation type="submission" date="2020-09" db="EMBL/GenBank/DDBJ databases">
        <authorList>
            <person name="Sun Q."/>
            <person name="Zhou Y."/>
        </authorList>
    </citation>
    <scope>NUCLEOTIDE SEQUENCE</scope>
    <source>
        <strain evidence="1">CGMCC 4.3508</strain>
    </source>
</reference>
<evidence type="ECO:0008006" key="3">
    <source>
        <dbReference type="Google" id="ProtNLM"/>
    </source>
</evidence>
<dbReference type="AlphaFoldDB" id="A0A917VQ18"/>
<evidence type="ECO:0000313" key="2">
    <source>
        <dbReference type="Proteomes" id="UP000638263"/>
    </source>
</evidence>
<sequence length="373" mass="41277">MQVFAQMRTAGVTDVSYDADEFAVRYDGGDAVLHLTNLFTETRDRSPAEAREWLARIVPSLVTPPATPDDWEDVRPLLRPVLRPSTYALDDGGSRIRRPLFPFLDELLAVDYPDVISFPDESKLMEWGVTAEEALTVARENLAAVVPVAELPDDSIVRIAVDETDYLSSWILVPDWLLVSTANFEHPPVAFIPDQQTLLIVPGDPELLSQAFEMVEQEYREAARPLSPQGYTVDESGLVIPMDCVSTGNDAEVARARTVLASAEYGVQQQWLEERLQADLEVIYVSSLMVAEREDGIHTVAVWGENVDAALPVADFIAFATEDDDRTIQVPFATAVDITGIAPIPGVHPPRYRTGRWPDAAVFDRLTQVAVAF</sequence>
<accession>A0A917VQ18</accession>